<dbReference type="AlphaFoldDB" id="A0AAX6I7D0"/>
<organism evidence="2 3">
    <name type="scientific">Iris pallida</name>
    <name type="common">Sweet iris</name>
    <dbReference type="NCBI Taxonomy" id="29817"/>
    <lineage>
        <taxon>Eukaryota</taxon>
        <taxon>Viridiplantae</taxon>
        <taxon>Streptophyta</taxon>
        <taxon>Embryophyta</taxon>
        <taxon>Tracheophyta</taxon>
        <taxon>Spermatophyta</taxon>
        <taxon>Magnoliopsida</taxon>
        <taxon>Liliopsida</taxon>
        <taxon>Asparagales</taxon>
        <taxon>Iridaceae</taxon>
        <taxon>Iridoideae</taxon>
        <taxon>Irideae</taxon>
        <taxon>Iris</taxon>
    </lineage>
</organism>
<sequence>MARPQRRAARPTAGGIRIWEARLIREDSRSLSSTDGVQARRRRLRQDTATRGKVSEGRGVPQGGDDGGGPGCRSRRRWGGRARIRDAAEMDLPW</sequence>
<evidence type="ECO:0000313" key="3">
    <source>
        <dbReference type="Proteomes" id="UP001140949"/>
    </source>
</evidence>
<feature type="compositionally biased region" description="Basic and acidic residues" evidence="1">
    <location>
        <begin position="45"/>
        <end position="56"/>
    </location>
</feature>
<gene>
    <name evidence="2" type="ORF">M6B38_272545</name>
</gene>
<proteinExistence type="predicted"/>
<name>A0AAX6I7D0_IRIPA</name>
<feature type="compositionally biased region" description="Gly residues" evidence="1">
    <location>
        <begin position="60"/>
        <end position="71"/>
    </location>
</feature>
<keyword evidence="3" id="KW-1185">Reference proteome</keyword>
<accession>A0AAX6I7D0</accession>
<dbReference type="Proteomes" id="UP001140949">
    <property type="component" value="Unassembled WGS sequence"/>
</dbReference>
<feature type="region of interest" description="Disordered" evidence="1">
    <location>
        <begin position="28"/>
        <end position="94"/>
    </location>
</feature>
<evidence type="ECO:0000256" key="1">
    <source>
        <dbReference type="SAM" id="MobiDB-lite"/>
    </source>
</evidence>
<comment type="caution">
    <text evidence="2">The sequence shown here is derived from an EMBL/GenBank/DDBJ whole genome shotgun (WGS) entry which is preliminary data.</text>
</comment>
<feature type="compositionally biased region" description="Basic residues" evidence="1">
    <location>
        <begin position="73"/>
        <end position="82"/>
    </location>
</feature>
<reference evidence="2" key="1">
    <citation type="journal article" date="2023" name="GigaByte">
        <title>Genome assembly of the bearded iris, Iris pallida Lam.</title>
        <authorList>
            <person name="Bruccoleri R.E."/>
            <person name="Oakeley E.J."/>
            <person name="Faust A.M.E."/>
            <person name="Altorfer M."/>
            <person name="Dessus-Babus S."/>
            <person name="Burckhardt D."/>
            <person name="Oertli M."/>
            <person name="Naumann U."/>
            <person name="Petersen F."/>
            <person name="Wong J."/>
        </authorList>
    </citation>
    <scope>NUCLEOTIDE SEQUENCE</scope>
    <source>
        <strain evidence="2">GSM-AAB239-AS_SAM_17_03QT</strain>
    </source>
</reference>
<protein>
    <submittedName>
        <fullName evidence="2">Leucine-rich repeat extensin-like protein 3</fullName>
    </submittedName>
</protein>
<evidence type="ECO:0000313" key="2">
    <source>
        <dbReference type="EMBL" id="KAJ6848833.1"/>
    </source>
</evidence>
<reference evidence="2" key="2">
    <citation type="submission" date="2023-04" db="EMBL/GenBank/DDBJ databases">
        <authorList>
            <person name="Bruccoleri R.E."/>
            <person name="Oakeley E.J."/>
            <person name="Faust A.-M."/>
            <person name="Dessus-Babus S."/>
            <person name="Altorfer M."/>
            <person name="Burckhardt D."/>
            <person name="Oertli M."/>
            <person name="Naumann U."/>
            <person name="Petersen F."/>
            <person name="Wong J."/>
        </authorList>
    </citation>
    <scope>NUCLEOTIDE SEQUENCE</scope>
    <source>
        <strain evidence="2">GSM-AAB239-AS_SAM_17_03QT</strain>
        <tissue evidence="2">Leaf</tissue>
    </source>
</reference>
<dbReference type="EMBL" id="JANAVB010004399">
    <property type="protein sequence ID" value="KAJ6848833.1"/>
    <property type="molecule type" value="Genomic_DNA"/>
</dbReference>